<organism evidence="1 2">
    <name type="scientific">Eragrostis curvula</name>
    <name type="common">weeping love grass</name>
    <dbReference type="NCBI Taxonomy" id="38414"/>
    <lineage>
        <taxon>Eukaryota</taxon>
        <taxon>Viridiplantae</taxon>
        <taxon>Streptophyta</taxon>
        <taxon>Embryophyta</taxon>
        <taxon>Tracheophyta</taxon>
        <taxon>Spermatophyta</taxon>
        <taxon>Magnoliopsida</taxon>
        <taxon>Liliopsida</taxon>
        <taxon>Poales</taxon>
        <taxon>Poaceae</taxon>
        <taxon>PACMAD clade</taxon>
        <taxon>Chloridoideae</taxon>
        <taxon>Eragrostideae</taxon>
        <taxon>Eragrostidinae</taxon>
        <taxon>Eragrostis</taxon>
    </lineage>
</organism>
<sequence>MQARVAVEEERGRKIEWLTDGSRSEIEPGPREVIAQTQEGTCDVPTLLSVLFSAIFYVS</sequence>
<proteinExistence type="predicted"/>
<dbReference type="EMBL" id="RWGY01000011">
    <property type="protein sequence ID" value="TVU32408.1"/>
    <property type="molecule type" value="Genomic_DNA"/>
</dbReference>
<protein>
    <submittedName>
        <fullName evidence="1">Uncharacterized protein</fullName>
    </submittedName>
</protein>
<comment type="caution">
    <text evidence="1">The sequence shown here is derived from an EMBL/GenBank/DDBJ whole genome shotgun (WGS) entry which is preliminary data.</text>
</comment>
<reference evidence="1 2" key="1">
    <citation type="journal article" date="2019" name="Sci. Rep.">
        <title>A high-quality genome of Eragrostis curvula grass provides insights into Poaceae evolution and supports new strategies to enhance forage quality.</title>
        <authorList>
            <person name="Carballo J."/>
            <person name="Santos B.A.C.M."/>
            <person name="Zappacosta D."/>
            <person name="Garbus I."/>
            <person name="Selva J.P."/>
            <person name="Gallo C.A."/>
            <person name="Diaz A."/>
            <person name="Albertini E."/>
            <person name="Caccamo M."/>
            <person name="Echenique V."/>
        </authorList>
    </citation>
    <scope>NUCLEOTIDE SEQUENCE [LARGE SCALE GENOMIC DNA]</scope>
    <source>
        <strain evidence="2">cv. Victoria</strain>
        <tissue evidence="1">Leaf</tissue>
    </source>
</reference>
<dbReference type="Proteomes" id="UP000324897">
    <property type="component" value="Chromosome 1"/>
</dbReference>
<gene>
    <name evidence="1" type="ORF">EJB05_24138</name>
</gene>
<dbReference type="AlphaFoldDB" id="A0A5J9V9V0"/>
<keyword evidence="2" id="KW-1185">Reference proteome</keyword>
<feature type="non-terminal residue" evidence="1">
    <location>
        <position position="1"/>
    </location>
</feature>
<evidence type="ECO:0000313" key="1">
    <source>
        <dbReference type="EMBL" id="TVU32408.1"/>
    </source>
</evidence>
<dbReference type="Gramene" id="TVU32408">
    <property type="protein sequence ID" value="TVU32408"/>
    <property type="gene ID" value="EJB05_24138"/>
</dbReference>
<name>A0A5J9V9V0_9POAL</name>
<accession>A0A5J9V9V0</accession>
<evidence type="ECO:0000313" key="2">
    <source>
        <dbReference type="Proteomes" id="UP000324897"/>
    </source>
</evidence>